<accession>A0ABX0XBM3</accession>
<evidence type="ECO:0000313" key="1">
    <source>
        <dbReference type="EMBL" id="NJC26344.1"/>
    </source>
</evidence>
<proteinExistence type="predicted"/>
<protein>
    <submittedName>
        <fullName evidence="1">Uncharacterized protein</fullName>
    </submittedName>
</protein>
<gene>
    <name evidence="1" type="ORF">GGR27_001843</name>
</gene>
<comment type="caution">
    <text evidence="1">The sequence shown here is derived from an EMBL/GenBank/DDBJ whole genome shotgun (WGS) entry which is preliminary data.</text>
</comment>
<reference evidence="1 2" key="1">
    <citation type="submission" date="2020-03" db="EMBL/GenBank/DDBJ databases">
        <title>Genomic Encyclopedia of Type Strains, Phase IV (KMG-IV): sequencing the most valuable type-strain genomes for metagenomic binning, comparative biology and taxonomic classification.</title>
        <authorList>
            <person name="Goeker M."/>
        </authorList>
    </citation>
    <scope>NUCLEOTIDE SEQUENCE [LARGE SCALE GENOMIC DNA]</scope>
    <source>
        <strain evidence="1 2">DSM 105096</strain>
    </source>
</reference>
<keyword evidence="2" id="KW-1185">Reference proteome</keyword>
<evidence type="ECO:0000313" key="2">
    <source>
        <dbReference type="Proteomes" id="UP000770785"/>
    </source>
</evidence>
<dbReference type="Proteomes" id="UP000770785">
    <property type="component" value="Unassembled WGS sequence"/>
</dbReference>
<organism evidence="1 2">
    <name type="scientific">Neolewinella antarctica</name>
    <dbReference type="NCBI Taxonomy" id="442734"/>
    <lineage>
        <taxon>Bacteria</taxon>
        <taxon>Pseudomonadati</taxon>
        <taxon>Bacteroidota</taxon>
        <taxon>Saprospiria</taxon>
        <taxon>Saprospirales</taxon>
        <taxon>Lewinellaceae</taxon>
        <taxon>Neolewinella</taxon>
    </lineage>
</organism>
<name>A0ABX0XBM3_9BACT</name>
<dbReference type="EMBL" id="JAATJH010000002">
    <property type="protein sequence ID" value="NJC26344.1"/>
    <property type="molecule type" value="Genomic_DNA"/>
</dbReference>
<dbReference type="RefSeq" id="WP_168037094.1">
    <property type="nucleotide sequence ID" value="NZ_JAATJH010000002.1"/>
</dbReference>
<sequence>MKTDIIVPTVTQVAVAAVPRTDDLMEELWDIYVINLRAGSMTNLLITSQGYGAVDGNDMSTTVLRHFHQELAANAAVKIEPIQTSLFGIKNEYWVSFNDGEVMMDKRFIFEPGQISAAALETVPVLGKRGVVVQ</sequence>